<accession>A0A6P1M6V8</accession>
<dbReference type="Proteomes" id="UP000464954">
    <property type="component" value="Chromosome"/>
</dbReference>
<name>A0A6P1M6V8_9BACT</name>
<dbReference type="RefSeq" id="WP_160627353.1">
    <property type="nucleotide sequence ID" value="NZ_CP047593.1"/>
</dbReference>
<dbReference type="KEGG" id="taer:GT409_04525"/>
<dbReference type="AlphaFoldDB" id="A0A6P1M6V8"/>
<gene>
    <name evidence="1" type="ORF">GT409_04525</name>
</gene>
<evidence type="ECO:0000313" key="1">
    <source>
        <dbReference type="EMBL" id="QHI68743.1"/>
    </source>
</evidence>
<sequence length="118" mass="12931">MKRDMDIIRTVVLAVRDSDKPLSSISGIAPKVFIYHAQLLEEAGLVTASFSGGGKPLANAAMIFRLTWTGQDFADSIKDESIWNKAKENILKPSASWTFGILAEYIKAEITRKLSSGN</sequence>
<reference evidence="1 2" key="1">
    <citation type="submission" date="2020-01" db="EMBL/GenBank/DDBJ databases">
        <title>Ponticoccus aerotolerans gen. nov., sp. nov., an anaerobic bacterium and proposal of Ponticoccusceae fam. nov., Ponticoccusles ord. nov. and Ponticoccuse classis nov. in the phylum Kiritimatiellaeota.</title>
        <authorList>
            <person name="Zhou L.Y."/>
            <person name="Du Z.J."/>
        </authorList>
    </citation>
    <scope>NUCLEOTIDE SEQUENCE [LARGE SCALE GENOMIC DNA]</scope>
    <source>
        <strain evidence="1 2">S-5007</strain>
    </source>
</reference>
<dbReference type="EMBL" id="CP047593">
    <property type="protein sequence ID" value="QHI68743.1"/>
    <property type="molecule type" value="Genomic_DNA"/>
</dbReference>
<evidence type="ECO:0000313" key="2">
    <source>
        <dbReference type="Proteomes" id="UP000464954"/>
    </source>
</evidence>
<protein>
    <submittedName>
        <fullName evidence="1">DUF2513 domain-containing protein</fullName>
    </submittedName>
</protein>
<dbReference type="Pfam" id="PF10711">
    <property type="entry name" value="DUF2513"/>
    <property type="match status" value="1"/>
</dbReference>
<organism evidence="1 2">
    <name type="scientific">Tichowtungia aerotolerans</name>
    <dbReference type="NCBI Taxonomy" id="2697043"/>
    <lineage>
        <taxon>Bacteria</taxon>
        <taxon>Pseudomonadati</taxon>
        <taxon>Kiritimatiellota</taxon>
        <taxon>Tichowtungiia</taxon>
        <taxon>Tichowtungiales</taxon>
        <taxon>Tichowtungiaceae</taxon>
        <taxon>Tichowtungia</taxon>
    </lineage>
</organism>
<proteinExistence type="predicted"/>
<dbReference type="InterPro" id="IPR019650">
    <property type="entry name" value="DUF2513"/>
</dbReference>
<keyword evidence="2" id="KW-1185">Reference proteome</keyword>